<accession>A0A9J6RQZ7</accession>
<proteinExistence type="predicted"/>
<evidence type="ECO:0000313" key="2">
    <source>
        <dbReference type="Proteomes" id="UP001069090"/>
    </source>
</evidence>
<dbReference type="Proteomes" id="UP001069090">
    <property type="component" value="Unassembled WGS sequence"/>
</dbReference>
<reference evidence="1 2" key="1">
    <citation type="submission" date="2022-12" db="EMBL/GenBank/DDBJ databases">
        <title>Dasania phycosphaerae sp. nov., isolated from particulate material of the south coast of Korea.</title>
        <authorList>
            <person name="Jiang Y."/>
        </authorList>
    </citation>
    <scope>NUCLEOTIDE SEQUENCE [LARGE SCALE GENOMIC DNA]</scope>
    <source>
        <strain evidence="1 2">GY-19</strain>
    </source>
</reference>
<sequence length="152" mass="17850">MQIETLKDVLHWTKDFHQHLSRCLTHCADKNTDERARMILAYLSEQEKSLTKVVNSFETSGDEHALNTWCYEYVNKQPIVQHVHCDAPFSNLDATQIMEVIVDQHQQVIELYRYLASRADIPSTQEMLASLLSLEEHEMMRMVHSANRFRDM</sequence>
<gene>
    <name evidence="1" type="ORF">O0V09_16355</name>
</gene>
<dbReference type="AlphaFoldDB" id="A0A9J6RQZ7"/>
<organism evidence="1 2">
    <name type="scientific">Dasania phycosphaerae</name>
    <dbReference type="NCBI Taxonomy" id="2950436"/>
    <lineage>
        <taxon>Bacteria</taxon>
        <taxon>Pseudomonadati</taxon>
        <taxon>Pseudomonadota</taxon>
        <taxon>Gammaproteobacteria</taxon>
        <taxon>Cellvibrionales</taxon>
        <taxon>Spongiibacteraceae</taxon>
        <taxon>Dasania</taxon>
    </lineage>
</organism>
<keyword evidence="2" id="KW-1185">Reference proteome</keyword>
<dbReference type="EMBL" id="JAPTGG010000016">
    <property type="protein sequence ID" value="MCZ0866786.1"/>
    <property type="molecule type" value="Genomic_DNA"/>
</dbReference>
<protein>
    <submittedName>
        <fullName evidence="1">ATPase</fullName>
    </submittedName>
</protein>
<comment type="caution">
    <text evidence="1">The sequence shown here is derived from an EMBL/GenBank/DDBJ whole genome shotgun (WGS) entry which is preliminary data.</text>
</comment>
<name>A0A9J6RQZ7_9GAMM</name>
<dbReference type="RefSeq" id="WP_268905299.1">
    <property type="nucleotide sequence ID" value="NZ_JAPTGG010000016.1"/>
</dbReference>
<evidence type="ECO:0000313" key="1">
    <source>
        <dbReference type="EMBL" id="MCZ0866786.1"/>
    </source>
</evidence>